<dbReference type="InterPro" id="IPR036457">
    <property type="entry name" value="PPM-type-like_dom_sf"/>
</dbReference>
<protein>
    <recommendedName>
        <fullName evidence="3">Protein-serine/threonine phosphatase</fullName>
    </recommendedName>
</protein>
<proteinExistence type="predicted"/>
<organism evidence="1 2">
    <name type="scientific">marine gamma proteobacterium HTCC2143</name>
    <dbReference type="NCBI Taxonomy" id="247633"/>
    <lineage>
        <taxon>Bacteria</taxon>
        <taxon>Pseudomonadati</taxon>
        <taxon>Pseudomonadota</taxon>
        <taxon>Gammaproteobacteria</taxon>
        <taxon>Cellvibrionales</taxon>
        <taxon>Spongiibacteraceae</taxon>
        <taxon>BD1-7 clade</taxon>
    </lineage>
</organism>
<reference evidence="1 2" key="1">
    <citation type="journal article" date="2010" name="J. Bacteriol.">
        <title>Genome sequence of the oligotrophic marine Gammaproteobacterium HTCC2143, isolated from the Oregon Coast.</title>
        <authorList>
            <person name="Oh H.M."/>
            <person name="Kang I."/>
            <person name="Ferriera S."/>
            <person name="Giovannoni S.J."/>
            <person name="Cho J.C."/>
        </authorList>
    </citation>
    <scope>NUCLEOTIDE SEQUENCE [LARGE SCALE GENOMIC DNA]</scope>
    <source>
        <strain evidence="1 2">HTCC2143</strain>
    </source>
</reference>
<evidence type="ECO:0008006" key="3">
    <source>
        <dbReference type="Google" id="ProtNLM"/>
    </source>
</evidence>
<evidence type="ECO:0000313" key="2">
    <source>
        <dbReference type="Proteomes" id="UP000004931"/>
    </source>
</evidence>
<dbReference type="STRING" id="247633.GP2143_08159"/>
<comment type="caution">
    <text evidence="1">The sequence shown here is derived from an EMBL/GenBank/DDBJ whole genome shotgun (WGS) entry which is preliminary data.</text>
</comment>
<dbReference type="OrthoDB" id="9801841at2"/>
<sequence length="117" mass="12722">MIHNRTILVITILGATHSVWRERNEDCFYADSSMGFGLVGDGMGGYACGELASDWVKATVEKAVANHEDSRVAITSAHTVLKILLPRTPLNKLPVIAPEIIPSSVMREAKMCNGRAK</sequence>
<name>A0YCI9_9GAMM</name>
<gene>
    <name evidence="1" type="ORF">GP2143_08159</name>
</gene>
<dbReference type="Proteomes" id="UP000004931">
    <property type="component" value="Unassembled WGS sequence"/>
</dbReference>
<accession>A0YCI9</accession>
<keyword evidence="2" id="KW-1185">Reference proteome</keyword>
<evidence type="ECO:0000313" key="1">
    <source>
        <dbReference type="EMBL" id="EAW31508.1"/>
    </source>
</evidence>
<dbReference type="SUPFAM" id="SSF81606">
    <property type="entry name" value="PP2C-like"/>
    <property type="match status" value="1"/>
</dbReference>
<dbReference type="Gene3D" id="3.60.40.10">
    <property type="entry name" value="PPM-type phosphatase domain"/>
    <property type="match status" value="1"/>
</dbReference>
<dbReference type="AlphaFoldDB" id="A0YCI9"/>
<dbReference type="EMBL" id="AAVT01000003">
    <property type="protein sequence ID" value="EAW31508.1"/>
    <property type="molecule type" value="Genomic_DNA"/>
</dbReference>